<dbReference type="Proteomes" id="UP000004407">
    <property type="component" value="Unassembled WGS sequence"/>
</dbReference>
<protein>
    <submittedName>
        <fullName evidence="1">Uncharacterized protein</fullName>
    </submittedName>
</protein>
<dbReference type="AlphaFoldDB" id="G6AYV9"/>
<evidence type="ECO:0000313" key="1">
    <source>
        <dbReference type="EMBL" id="EHJ38918.1"/>
    </source>
</evidence>
<evidence type="ECO:0000313" key="2">
    <source>
        <dbReference type="Proteomes" id="UP000004407"/>
    </source>
</evidence>
<accession>G6AYV9</accession>
<gene>
    <name evidence="1" type="ORF">HMPREF0673_01820</name>
</gene>
<dbReference type="HOGENOM" id="CLU_3102325_0_0_10"/>
<dbReference type="EMBL" id="AFZZ01000163">
    <property type="protein sequence ID" value="EHJ38918.1"/>
    <property type="molecule type" value="Genomic_DNA"/>
</dbReference>
<comment type="caution">
    <text evidence="1">The sequence shown here is derived from an EMBL/GenBank/DDBJ whole genome shotgun (WGS) entry which is preliminary data.</text>
</comment>
<name>G6AYV9_9BACT</name>
<proteinExistence type="predicted"/>
<reference evidence="1 2" key="1">
    <citation type="submission" date="2011-08" db="EMBL/GenBank/DDBJ databases">
        <authorList>
            <person name="Weinstock G."/>
            <person name="Sodergren E."/>
            <person name="Clifton S."/>
            <person name="Fulton L."/>
            <person name="Fulton B."/>
            <person name="Courtney L."/>
            <person name="Fronick C."/>
            <person name="Harrison M."/>
            <person name="Strong C."/>
            <person name="Farmer C."/>
            <person name="Delahaunty K."/>
            <person name="Markovic C."/>
            <person name="Hall O."/>
            <person name="Minx P."/>
            <person name="Tomlinson C."/>
            <person name="Mitreva M."/>
            <person name="Hou S."/>
            <person name="Chen J."/>
            <person name="Wollam A."/>
            <person name="Pepin K.H."/>
            <person name="Johnson M."/>
            <person name="Bhonagiri V."/>
            <person name="Zhang X."/>
            <person name="Suruliraj S."/>
            <person name="Warren W."/>
            <person name="Chinwalla A."/>
            <person name="Mardis E.R."/>
            <person name="Wilson R.K."/>
        </authorList>
    </citation>
    <scope>NUCLEOTIDE SEQUENCE [LARGE SCALE GENOMIC DNA]</scope>
    <source>
        <strain evidence="1 2">DSM 18206</strain>
    </source>
</reference>
<sequence>MFIALSMRNKITTNFRKNDVFYMYSFDISQIYSTFGSTDAINADLYNLNIY</sequence>
<organism evidence="1 2">
    <name type="scientific">Leyella stercorea DSM 18206</name>
    <dbReference type="NCBI Taxonomy" id="1002367"/>
    <lineage>
        <taxon>Bacteria</taxon>
        <taxon>Pseudomonadati</taxon>
        <taxon>Bacteroidota</taxon>
        <taxon>Bacteroidia</taxon>
        <taxon>Bacteroidales</taxon>
        <taxon>Prevotellaceae</taxon>
        <taxon>Leyella</taxon>
    </lineage>
</organism>